<evidence type="ECO:0000313" key="1">
    <source>
        <dbReference type="EMBL" id="KTD03686.1"/>
    </source>
</evidence>
<organism evidence="1 2">
    <name type="scientific">Legionella geestiana</name>
    <dbReference type="NCBI Taxonomy" id="45065"/>
    <lineage>
        <taxon>Bacteria</taxon>
        <taxon>Pseudomonadati</taxon>
        <taxon>Pseudomonadota</taxon>
        <taxon>Gammaproteobacteria</taxon>
        <taxon>Legionellales</taxon>
        <taxon>Legionellaceae</taxon>
        <taxon>Legionella</taxon>
    </lineage>
</organism>
<keyword evidence="2" id="KW-1185">Reference proteome</keyword>
<dbReference type="Proteomes" id="UP000054785">
    <property type="component" value="Unassembled WGS sequence"/>
</dbReference>
<dbReference type="EMBL" id="LNYC01000010">
    <property type="protein sequence ID" value="KTD03686.1"/>
    <property type="molecule type" value="Genomic_DNA"/>
</dbReference>
<dbReference type="InterPro" id="IPR010837">
    <property type="entry name" value="Conjugal_tfr_TrbH"/>
</dbReference>
<dbReference type="RefSeq" id="WP_028386511.1">
    <property type="nucleotide sequence ID" value="NZ_CAAAHN010000018.1"/>
</dbReference>
<reference evidence="1 2" key="1">
    <citation type="submission" date="2015-11" db="EMBL/GenBank/DDBJ databases">
        <title>Genomic analysis of 38 Legionella species identifies large and diverse effector repertoires.</title>
        <authorList>
            <person name="Burstein D."/>
            <person name="Amaro F."/>
            <person name="Zusman T."/>
            <person name="Lifshitz Z."/>
            <person name="Cohen O."/>
            <person name="Gilbert J.A."/>
            <person name="Pupko T."/>
            <person name="Shuman H.A."/>
            <person name="Segal G."/>
        </authorList>
    </citation>
    <scope>NUCLEOTIDE SEQUENCE [LARGE SCALE GENOMIC DNA]</scope>
    <source>
        <strain evidence="1 2">ATCC 49504</strain>
    </source>
</reference>
<proteinExistence type="predicted"/>
<dbReference type="OrthoDB" id="8481350at2"/>
<protein>
    <submittedName>
        <fullName evidence="1">Conjugal transfer protein TrbH</fullName>
    </submittedName>
</protein>
<sequence length="134" mass="14426">MMNQMALLLMLVMLGGCSARVSNAPGTDVMARDTVTALKASYPPARTRLCVTKAPKDAFAKNLVTALRQQGYAVAEQCDGKTTPIASHLFTNGNRAMVSVQVNDKRFARAFNTQQETPAALGVWTRGELSHARG</sequence>
<accession>A0A0W0U7L7</accession>
<comment type="caution">
    <text evidence="1">The sequence shown here is derived from an EMBL/GenBank/DDBJ whole genome shotgun (WGS) entry which is preliminary data.</text>
</comment>
<dbReference type="STRING" id="45065.Lgee_0499"/>
<name>A0A0W0U7L7_9GAMM</name>
<dbReference type="PATRIC" id="fig|45065.4.peg.535"/>
<dbReference type="AlphaFoldDB" id="A0A0W0U7L7"/>
<evidence type="ECO:0000313" key="2">
    <source>
        <dbReference type="Proteomes" id="UP000054785"/>
    </source>
</evidence>
<gene>
    <name evidence="1" type="ORF">Lgee_0499</name>
</gene>
<dbReference type="Pfam" id="PF07283">
    <property type="entry name" value="TrbH"/>
    <property type="match status" value="1"/>
</dbReference>